<sequence>MYFPFIGLCSQAKRDEFLYNFLCDYLASHDEGRDLIEIIDARRGLHLKDLDRISDIYCDFKETKGKTLSRDLKSRKDNLKNVLKLKITGNWIERFSNGTEDGKEYLKYEIKNQELWQSLTGRYPVLEPPRMLHGNFPNANSQLPTEPSSDEG</sequence>
<name>A0A6S7LHE5_PARCT</name>
<dbReference type="Proteomes" id="UP001152795">
    <property type="component" value="Unassembled WGS sequence"/>
</dbReference>
<evidence type="ECO:0000256" key="1">
    <source>
        <dbReference type="SAM" id="MobiDB-lite"/>
    </source>
</evidence>
<feature type="region of interest" description="Disordered" evidence="1">
    <location>
        <begin position="130"/>
        <end position="152"/>
    </location>
</feature>
<evidence type="ECO:0000313" key="3">
    <source>
        <dbReference type="Proteomes" id="UP001152795"/>
    </source>
</evidence>
<comment type="caution">
    <text evidence="2">The sequence shown here is derived from an EMBL/GenBank/DDBJ whole genome shotgun (WGS) entry which is preliminary data.</text>
</comment>
<reference evidence="2" key="1">
    <citation type="submission" date="2020-04" db="EMBL/GenBank/DDBJ databases">
        <authorList>
            <person name="Alioto T."/>
            <person name="Alioto T."/>
            <person name="Gomez Garrido J."/>
        </authorList>
    </citation>
    <scope>NUCLEOTIDE SEQUENCE</scope>
    <source>
        <strain evidence="2">A484AB</strain>
    </source>
</reference>
<feature type="non-terminal residue" evidence="2">
    <location>
        <position position="1"/>
    </location>
</feature>
<proteinExistence type="predicted"/>
<keyword evidence="3" id="KW-1185">Reference proteome</keyword>
<organism evidence="2 3">
    <name type="scientific">Paramuricea clavata</name>
    <name type="common">Red gorgonian</name>
    <name type="synonym">Violescent sea-whip</name>
    <dbReference type="NCBI Taxonomy" id="317549"/>
    <lineage>
        <taxon>Eukaryota</taxon>
        <taxon>Metazoa</taxon>
        <taxon>Cnidaria</taxon>
        <taxon>Anthozoa</taxon>
        <taxon>Octocorallia</taxon>
        <taxon>Malacalcyonacea</taxon>
        <taxon>Plexauridae</taxon>
        <taxon>Paramuricea</taxon>
    </lineage>
</organism>
<evidence type="ECO:0000313" key="2">
    <source>
        <dbReference type="EMBL" id="CAB4032079.1"/>
    </source>
</evidence>
<gene>
    <name evidence="2" type="ORF">PACLA_8A039105</name>
</gene>
<feature type="compositionally biased region" description="Polar residues" evidence="1">
    <location>
        <begin position="137"/>
        <end position="152"/>
    </location>
</feature>
<accession>A0A6S7LHE5</accession>
<protein>
    <submittedName>
        <fullName evidence="2">Uncharacterized protein</fullName>
    </submittedName>
</protein>
<dbReference type="AlphaFoldDB" id="A0A6S7LHE5"/>
<dbReference type="EMBL" id="CACRXK020018109">
    <property type="protein sequence ID" value="CAB4032079.1"/>
    <property type="molecule type" value="Genomic_DNA"/>
</dbReference>